<dbReference type="EC" id="5.3.1.5" evidence="2"/>
<evidence type="ECO:0000256" key="1">
    <source>
        <dbReference type="ARBA" id="ARBA00005765"/>
    </source>
</evidence>
<proteinExistence type="inferred from homology"/>
<dbReference type="GO" id="GO:0046872">
    <property type="term" value="F:metal ion binding"/>
    <property type="evidence" value="ECO:0007669"/>
    <property type="project" value="UniProtKB-KW"/>
</dbReference>
<keyword evidence="6" id="KW-0119">Carbohydrate metabolism</keyword>
<name>A0A897MM96_9EURY</name>
<dbReference type="Proteomes" id="UP000663586">
    <property type="component" value="Chromosome"/>
</dbReference>
<evidence type="ECO:0000256" key="6">
    <source>
        <dbReference type="ARBA" id="ARBA00023277"/>
    </source>
</evidence>
<dbReference type="SUPFAM" id="SSF51658">
    <property type="entry name" value="Xylose isomerase-like"/>
    <property type="match status" value="1"/>
</dbReference>
<evidence type="ECO:0000313" key="9">
    <source>
        <dbReference type="Proteomes" id="UP000663586"/>
    </source>
</evidence>
<gene>
    <name evidence="8" type="primary">iolE</name>
    <name evidence="8" type="ORF">AArcS_0277</name>
</gene>
<dbReference type="InterPro" id="IPR001998">
    <property type="entry name" value="Xylose_isomerase"/>
</dbReference>
<evidence type="ECO:0000313" key="8">
    <source>
        <dbReference type="EMBL" id="QSG01512.1"/>
    </source>
</evidence>
<evidence type="ECO:0000256" key="3">
    <source>
        <dbReference type="ARBA" id="ARBA00022629"/>
    </source>
</evidence>
<dbReference type="InterPro" id="IPR013452">
    <property type="entry name" value="Xylose_isom_bac"/>
</dbReference>
<dbReference type="PANTHER" id="PTHR48408">
    <property type="match status" value="1"/>
</dbReference>
<dbReference type="PRINTS" id="PR00688">
    <property type="entry name" value="XYLOSISMRASE"/>
</dbReference>
<dbReference type="PROSITE" id="PS51415">
    <property type="entry name" value="XYLOSE_ISOMERASE"/>
    <property type="match status" value="1"/>
</dbReference>
<keyword evidence="9" id="KW-1185">Reference proteome</keyword>
<protein>
    <recommendedName>
        <fullName evidence="2">xylose isomerase</fullName>
        <ecNumber evidence="2">5.3.1.5</ecNumber>
    </recommendedName>
</protein>
<dbReference type="PANTHER" id="PTHR48408:SF1">
    <property type="entry name" value="XYLOSE ISOMERASE"/>
    <property type="match status" value="1"/>
</dbReference>
<accession>A0A897MM96</accession>
<comment type="catalytic activity">
    <reaction evidence="7">
        <text>alpha-D-xylose = alpha-D-xylulofuranose</text>
        <dbReference type="Rhea" id="RHEA:22816"/>
        <dbReference type="ChEBI" id="CHEBI:28518"/>
        <dbReference type="ChEBI" id="CHEBI:188998"/>
        <dbReference type="EC" id="5.3.1.5"/>
    </reaction>
</comment>
<organism evidence="8 9">
    <name type="scientific">Natranaeroarchaeum sulfidigenes</name>
    <dbReference type="NCBI Taxonomy" id="2784880"/>
    <lineage>
        <taxon>Archaea</taxon>
        <taxon>Methanobacteriati</taxon>
        <taxon>Methanobacteriota</taxon>
        <taxon>Stenosarchaea group</taxon>
        <taxon>Halobacteria</taxon>
        <taxon>Halobacteriales</taxon>
        <taxon>Natronoarchaeaceae</taxon>
        <taxon>Natranaeroarchaeum</taxon>
    </lineage>
</organism>
<dbReference type="RefSeq" id="WP_238478635.1">
    <property type="nucleotide sequence ID" value="NZ_CP064786.1"/>
</dbReference>
<dbReference type="KEGG" id="hara:AArcS_0277"/>
<dbReference type="NCBIfam" id="NF003998">
    <property type="entry name" value="PRK05474.1"/>
    <property type="match status" value="1"/>
</dbReference>
<dbReference type="AlphaFoldDB" id="A0A897MM96"/>
<reference evidence="8" key="1">
    <citation type="submission" date="2020-11" db="EMBL/GenBank/DDBJ databases">
        <title>Carbohydrate-dependent, anaerobic sulfur respiration: A novel catabolism in halophilic archaea.</title>
        <authorList>
            <person name="Sorokin D.Y."/>
            <person name="Messina E."/>
            <person name="Smedile F."/>
            <person name="La Cono V."/>
            <person name="Hallsworth J.E."/>
            <person name="Yakimov M.M."/>
        </authorList>
    </citation>
    <scope>NUCLEOTIDE SEQUENCE</scope>
    <source>
        <strain evidence="8">AArc-S</strain>
    </source>
</reference>
<evidence type="ECO:0000256" key="7">
    <source>
        <dbReference type="ARBA" id="ARBA00033659"/>
    </source>
</evidence>
<evidence type="ECO:0000256" key="2">
    <source>
        <dbReference type="ARBA" id="ARBA00011958"/>
    </source>
</evidence>
<keyword evidence="5 8" id="KW-0413">Isomerase</keyword>
<comment type="similarity">
    <text evidence="1">Belongs to the xylose isomerase family.</text>
</comment>
<dbReference type="NCBIfam" id="TIGR02630">
    <property type="entry name" value="xylose_isom_A"/>
    <property type="match status" value="1"/>
</dbReference>
<evidence type="ECO:0000256" key="4">
    <source>
        <dbReference type="ARBA" id="ARBA00022723"/>
    </source>
</evidence>
<sequence>MSEYFPEVPHIEYEGPDSDSELAFDYYDPDRQVGDKTMKEHLRFAVSFWHAFTGDGSDPFGAPTMQRPWDDIEDPMEKAEARIEANFELLDKLGVDYFCYHDRDLAPRGDTIEESNENLDEIVPLIKEKIDETGIGVLFGSAELFAEPKYAVGAASSPSADVFAHAGAQVKKALEVTNELGGEGFCLWGGREGYKTLLNTDMGLEQDNVARFLTMVADHADEIGFEGQLMLEPKPKEPMKFQYDHDSATIHAFLQKYDLDDRFTLNIETNHATLADRPFAHELRYARLNDILGSIDANQGDKLVGWDTDEFPFSLRDHTLAMYEILQNGGIAPGGINFDAKVRRESFEPVDLAHGHITGMDTYARALEAAHALKESGELEEFIDERYSSYDEGIGQKIVEGEADLADLEEYTLENDVPHPESGREEKLNALLNRYILEV</sequence>
<dbReference type="GeneID" id="70683663"/>
<keyword evidence="3" id="KW-0859">Xylose metabolism</keyword>
<keyword evidence="4" id="KW-0479">Metal-binding</keyword>
<dbReference type="GO" id="GO:0009045">
    <property type="term" value="F:xylose isomerase activity"/>
    <property type="evidence" value="ECO:0007669"/>
    <property type="project" value="UniProtKB-EC"/>
</dbReference>
<dbReference type="HAMAP" id="MF_00455">
    <property type="entry name" value="Xylose_isom_A"/>
    <property type="match status" value="1"/>
</dbReference>
<dbReference type="Gene3D" id="3.20.20.150">
    <property type="entry name" value="Divalent-metal-dependent TIM barrel enzymes"/>
    <property type="match status" value="1"/>
</dbReference>
<dbReference type="GO" id="GO:0042732">
    <property type="term" value="P:D-xylose metabolic process"/>
    <property type="evidence" value="ECO:0007669"/>
    <property type="project" value="UniProtKB-KW"/>
</dbReference>
<dbReference type="InterPro" id="IPR036237">
    <property type="entry name" value="Xyl_isomerase-like_sf"/>
</dbReference>
<dbReference type="EMBL" id="CP064786">
    <property type="protein sequence ID" value="QSG01512.1"/>
    <property type="molecule type" value="Genomic_DNA"/>
</dbReference>
<evidence type="ECO:0000256" key="5">
    <source>
        <dbReference type="ARBA" id="ARBA00023235"/>
    </source>
</evidence>